<dbReference type="Pfam" id="PF02653">
    <property type="entry name" value="BPD_transp_2"/>
    <property type="match status" value="1"/>
</dbReference>
<organism evidence="8 9">
    <name type="scientific">Raoultella terrigena</name>
    <name type="common">Klebsiella terrigena</name>
    <dbReference type="NCBI Taxonomy" id="577"/>
    <lineage>
        <taxon>Bacteria</taxon>
        <taxon>Pseudomonadati</taxon>
        <taxon>Pseudomonadota</taxon>
        <taxon>Gammaproteobacteria</taxon>
        <taxon>Enterobacterales</taxon>
        <taxon>Enterobacteriaceae</taxon>
        <taxon>Klebsiella/Raoultella group</taxon>
        <taxon>Raoultella</taxon>
    </lineage>
</organism>
<evidence type="ECO:0000256" key="2">
    <source>
        <dbReference type="ARBA" id="ARBA00007942"/>
    </source>
</evidence>
<dbReference type="EMBL" id="LR131271">
    <property type="protein sequence ID" value="VDR23923.1"/>
    <property type="molecule type" value="Genomic_DNA"/>
</dbReference>
<evidence type="ECO:0000256" key="7">
    <source>
        <dbReference type="SAM" id="Phobius"/>
    </source>
</evidence>
<feature type="transmembrane region" description="Helical" evidence="7">
    <location>
        <begin position="111"/>
        <end position="134"/>
    </location>
</feature>
<dbReference type="RefSeq" id="WP_128876927.1">
    <property type="nucleotide sequence ID" value="NZ_JADCSX010000001.1"/>
</dbReference>
<evidence type="ECO:0000256" key="6">
    <source>
        <dbReference type="ARBA" id="ARBA00023136"/>
    </source>
</evidence>
<feature type="transmembrane region" description="Helical" evidence="7">
    <location>
        <begin position="33"/>
        <end position="57"/>
    </location>
</feature>
<feature type="transmembrane region" description="Helical" evidence="7">
    <location>
        <begin position="141"/>
        <end position="160"/>
    </location>
</feature>
<evidence type="ECO:0000256" key="4">
    <source>
        <dbReference type="ARBA" id="ARBA00022692"/>
    </source>
</evidence>
<evidence type="ECO:0000256" key="3">
    <source>
        <dbReference type="ARBA" id="ARBA00022475"/>
    </source>
</evidence>
<accession>A0A3P8M0N8</accession>
<feature type="transmembrane region" description="Helical" evidence="7">
    <location>
        <begin position="284"/>
        <end position="303"/>
    </location>
</feature>
<dbReference type="CDD" id="cd06579">
    <property type="entry name" value="TM_PBP1_transp_AraH_like"/>
    <property type="match status" value="1"/>
</dbReference>
<keyword evidence="3" id="KW-1003">Cell membrane</keyword>
<keyword evidence="6 7" id="KW-0472">Membrane</keyword>
<feature type="transmembrane region" description="Helical" evidence="7">
    <location>
        <begin position="69"/>
        <end position="99"/>
    </location>
</feature>
<name>A0A3P8M0N8_RAOTE</name>
<reference evidence="8 9" key="1">
    <citation type="submission" date="2018-12" db="EMBL/GenBank/DDBJ databases">
        <authorList>
            <consortium name="Pathogen Informatics"/>
        </authorList>
    </citation>
    <scope>NUCLEOTIDE SEQUENCE [LARGE SCALE GENOMIC DNA]</scope>
    <source>
        <strain evidence="8 9">NCTC13098</strain>
    </source>
</reference>
<sequence>MAKTSMKSTALESRVSLHEHGVAPWLGQLTTRYGLLAICVVLVIVFSLTTPSFASLLTLQAILDSKSKIALLALAATIPMIVGKIDLNVGFGIVLWHILAITLQVEYGFSWPAAVAIVLVLSALYGLLNGILVALADIDSFVATLGSGTVLYAVALWHSGGRQIVGDLPDAFIALHHSDLFGIPVVAFYVLFAAVVLWIITEHTPIGRCMYAVGGNPVAAALNGISVNRYIIGAFITSSTLTGFTGVIIAAEQGVGQASVGMDYLLPALVGAFLGSTTIRPGRVNVWGTVVGIAVLAIGIAGIQQFGGAFWVEPLFNGATLLLSITLAGYAQRRRALNKKLVQRAQSPAPGSSVTQ</sequence>
<dbReference type="GO" id="GO:0005886">
    <property type="term" value="C:plasma membrane"/>
    <property type="evidence" value="ECO:0007669"/>
    <property type="project" value="UniProtKB-SubCell"/>
</dbReference>
<feature type="transmembrane region" description="Helical" evidence="7">
    <location>
        <begin position="230"/>
        <end position="251"/>
    </location>
</feature>
<dbReference type="InterPro" id="IPR001851">
    <property type="entry name" value="ABC_transp_permease"/>
</dbReference>
<dbReference type="Proteomes" id="UP000274346">
    <property type="component" value="Chromosome"/>
</dbReference>
<evidence type="ECO:0000256" key="1">
    <source>
        <dbReference type="ARBA" id="ARBA00004429"/>
    </source>
</evidence>
<evidence type="ECO:0000313" key="9">
    <source>
        <dbReference type="Proteomes" id="UP000274346"/>
    </source>
</evidence>
<feature type="transmembrane region" description="Helical" evidence="7">
    <location>
        <begin position="257"/>
        <end position="277"/>
    </location>
</feature>
<comment type="similarity">
    <text evidence="2">Belongs to the binding-protein-dependent transport system permease family. AraH/RbsC subfamily.</text>
</comment>
<keyword evidence="5 7" id="KW-1133">Transmembrane helix</keyword>
<keyword evidence="4 7" id="KW-0812">Transmembrane</keyword>
<protein>
    <submittedName>
        <fullName evidence="8">Autoinducer 2 import system permease protein lsrD</fullName>
    </submittedName>
</protein>
<evidence type="ECO:0000313" key="8">
    <source>
        <dbReference type="EMBL" id="VDR23923.1"/>
    </source>
</evidence>
<feature type="transmembrane region" description="Helical" evidence="7">
    <location>
        <begin position="180"/>
        <end position="200"/>
    </location>
</feature>
<dbReference type="PANTHER" id="PTHR32196">
    <property type="entry name" value="ABC TRANSPORTER PERMEASE PROTEIN YPHD-RELATED-RELATED"/>
    <property type="match status" value="1"/>
</dbReference>
<feature type="transmembrane region" description="Helical" evidence="7">
    <location>
        <begin position="309"/>
        <end position="331"/>
    </location>
</feature>
<evidence type="ECO:0000256" key="5">
    <source>
        <dbReference type="ARBA" id="ARBA00022989"/>
    </source>
</evidence>
<dbReference type="KEGG" id="rtg:NCTC13098_00195"/>
<dbReference type="GO" id="GO:0022857">
    <property type="term" value="F:transmembrane transporter activity"/>
    <property type="evidence" value="ECO:0007669"/>
    <property type="project" value="InterPro"/>
</dbReference>
<dbReference type="AlphaFoldDB" id="A0A3P8M0N8"/>
<proteinExistence type="inferred from homology"/>
<gene>
    <name evidence="8" type="primary">lsrD_1</name>
    <name evidence="8" type="ORF">NCTC13098_00195</name>
</gene>
<comment type="subcellular location">
    <subcellularLocation>
        <location evidence="1">Cell inner membrane</location>
        <topology evidence="1">Multi-pass membrane protein</topology>
    </subcellularLocation>
</comment>